<evidence type="ECO:0000313" key="3">
    <source>
        <dbReference type="Proteomes" id="UP000265520"/>
    </source>
</evidence>
<reference evidence="2 3" key="1">
    <citation type="journal article" date="2018" name="Front. Plant Sci.">
        <title>Red Clover (Trifolium pratense) and Zigzag Clover (T. medium) - A Picture of Genomic Similarities and Differences.</title>
        <authorList>
            <person name="Dluhosova J."/>
            <person name="Istvanek J."/>
            <person name="Nedelnik J."/>
            <person name="Repkova J."/>
        </authorList>
    </citation>
    <scope>NUCLEOTIDE SEQUENCE [LARGE SCALE GENOMIC DNA]</scope>
    <source>
        <strain evidence="3">cv. 10/8</strain>
        <tissue evidence="2">Leaf</tissue>
    </source>
</reference>
<dbReference type="AlphaFoldDB" id="A0A392VDE3"/>
<keyword evidence="3" id="KW-1185">Reference proteome</keyword>
<evidence type="ECO:0000256" key="1">
    <source>
        <dbReference type="SAM" id="Phobius"/>
    </source>
</evidence>
<evidence type="ECO:0000313" key="2">
    <source>
        <dbReference type="EMBL" id="MCI86404.1"/>
    </source>
</evidence>
<comment type="caution">
    <text evidence="2">The sequence shown here is derived from an EMBL/GenBank/DDBJ whole genome shotgun (WGS) entry which is preliminary data.</text>
</comment>
<sequence>MQLSFTICASLPPVLSDSQVKCGFSVFHAFVIAGLPFVLAIPPKPPDFLLKA</sequence>
<keyword evidence="1" id="KW-1133">Transmembrane helix</keyword>
<accession>A0A392VDE3</accession>
<organism evidence="2 3">
    <name type="scientific">Trifolium medium</name>
    <dbReference type="NCBI Taxonomy" id="97028"/>
    <lineage>
        <taxon>Eukaryota</taxon>
        <taxon>Viridiplantae</taxon>
        <taxon>Streptophyta</taxon>
        <taxon>Embryophyta</taxon>
        <taxon>Tracheophyta</taxon>
        <taxon>Spermatophyta</taxon>
        <taxon>Magnoliopsida</taxon>
        <taxon>eudicotyledons</taxon>
        <taxon>Gunneridae</taxon>
        <taxon>Pentapetalae</taxon>
        <taxon>rosids</taxon>
        <taxon>fabids</taxon>
        <taxon>Fabales</taxon>
        <taxon>Fabaceae</taxon>
        <taxon>Papilionoideae</taxon>
        <taxon>50 kb inversion clade</taxon>
        <taxon>NPAAA clade</taxon>
        <taxon>Hologalegina</taxon>
        <taxon>IRL clade</taxon>
        <taxon>Trifolieae</taxon>
        <taxon>Trifolium</taxon>
    </lineage>
</organism>
<keyword evidence="1" id="KW-0812">Transmembrane</keyword>
<feature type="transmembrane region" description="Helical" evidence="1">
    <location>
        <begin position="26"/>
        <end position="42"/>
    </location>
</feature>
<name>A0A392VDE3_9FABA</name>
<dbReference type="EMBL" id="LXQA011139584">
    <property type="protein sequence ID" value="MCI86404.1"/>
    <property type="molecule type" value="Genomic_DNA"/>
</dbReference>
<feature type="non-terminal residue" evidence="2">
    <location>
        <position position="52"/>
    </location>
</feature>
<proteinExistence type="predicted"/>
<keyword evidence="1" id="KW-0472">Membrane</keyword>
<dbReference type="Proteomes" id="UP000265520">
    <property type="component" value="Unassembled WGS sequence"/>
</dbReference>
<protein>
    <submittedName>
        <fullName evidence="2">Uncharacterized protein</fullName>
    </submittedName>
</protein>